<dbReference type="RefSeq" id="WP_311504132.1">
    <property type="nucleotide sequence ID" value="NZ_JAVRHK010000012.1"/>
</dbReference>
<comment type="caution">
    <text evidence="2">The sequence shown here is derived from an EMBL/GenBank/DDBJ whole genome shotgun (WGS) entry which is preliminary data.</text>
</comment>
<gene>
    <name evidence="2" type="ORF">RM539_14470</name>
</gene>
<organism evidence="2 3">
    <name type="scientific">Autumnicola musiva</name>
    <dbReference type="NCBI Taxonomy" id="3075589"/>
    <lineage>
        <taxon>Bacteria</taxon>
        <taxon>Pseudomonadati</taxon>
        <taxon>Bacteroidota</taxon>
        <taxon>Flavobacteriia</taxon>
        <taxon>Flavobacteriales</taxon>
        <taxon>Flavobacteriaceae</taxon>
        <taxon>Autumnicola</taxon>
    </lineage>
</organism>
<dbReference type="Proteomes" id="UP001262582">
    <property type="component" value="Unassembled WGS sequence"/>
</dbReference>
<evidence type="ECO:0000313" key="2">
    <source>
        <dbReference type="EMBL" id="MDT0677789.1"/>
    </source>
</evidence>
<accession>A0ABU3D8D7</accession>
<name>A0ABU3D8D7_9FLAO</name>
<feature type="compositionally biased region" description="Basic and acidic residues" evidence="1">
    <location>
        <begin position="17"/>
        <end position="32"/>
    </location>
</feature>
<keyword evidence="3" id="KW-1185">Reference proteome</keyword>
<dbReference type="EMBL" id="JAVRHK010000012">
    <property type="protein sequence ID" value="MDT0677789.1"/>
    <property type="molecule type" value="Genomic_DNA"/>
</dbReference>
<evidence type="ECO:0000313" key="3">
    <source>
        <dbReference type="Proteomes" id="UP001262582"/>
    </source>
</evidence>
<sequence>MKKSLEDYRNRAVKNIDRIKGGGDGSVLDRDKVRRPKPGK</sequence>
<reference evidence="2 3" key="1">
    <citation type="submission" date="2023-09" db="EMBL/GenBank/DDBJ databases">
        <authorList>
            <person name="Rey-Velasco X."/>
        </authorList>
    </citation>
    <scope>NUCLEOTIDE SEQUENCE [LARGE SCALE GENOMIC DNA]</scope>
    <source>
        <strain evidence="2 3">F117</strain>
    </source>
</reference>
<evidence type="ECO:0000256" key="1">
    <source>
        <dbReference type="SAM" id="MobiDB-lite"/>
    </source>
</evidence>
<protein>
    <submittedName>
        <fullName evidence="2">Uncharacterized protein</fullName>
    </submittedName>
</protein>
<feature type="region of interest" description="Disordered" evidence="1">
    <location>
        <begin position="17"/>
        <end position="40"/>
    </location>
</feature>
<proteinExistence type="predicted"/>